<keyword evidence="13" id="KW-1185">Reference proteome</keyword>
<feature type="transmembrane region" description="Helical" evidence="9">
    <location>
        <begin position="31"/>
        <end position="48"/>
    </location>
</feature>
<feature type="transmembrane region" description="Helical" evidence="9">
    <location>
        <begin position="89"/>
        <end position="113"/>
    </location>
</feature>
<evidence type="ECO:0000259" key="10">
    <source>
        <dbReference type="Pfam" id="PF00999"/>
    </source>
</evidence>
<keyword evidence="6 9" id="KW-1133">Transmembrane helix</keyword>
<evidence type="ECO:0000256" key="6">
    <source>
        <dbReference type="ARBA" id="ARBA00022989"/>
    </source>
</evidence>
<dbReference type="Gene3D" id="3.40.50.720">
    <property type="entry name" value="NAD(P)-binding Rossmann-like Domain"/>
    <property type="match status" value="1"/>
</dbReference>
<proteinExistence type="predicted"/>
<dbReference type="GO" id="GO:0015297">
    <property type="term" value="F:antiporter activity"/>
    <property type="evidence" value="ECO:0007669"/>
    <property type="project" value="UniProtKB-KW"/>
</dbReference>
<evidence type="ECO:0000256" key="7">
    <source>
        <dbReference type="ARBA" id="ARBA00023065"/>
    </source>
</evidence>
<feature type="transmembrane region" description="Helical" evidence="9">
    <location>
        <begin position="6"/>
        <end position="24"/>
    </location>
</feature>
<dbReference type="Proteomes" id="UP000199648">
    <property type="component" value="Unassembled WGS sequence"/>
</dbReference>
<feature type="transmembrane region" description="Helical" evidence="9">
    <location>
        <begin position="294"/>
        <end position="317"/>
    </location>
</feature>
<feature type="domain" description="Cation/H+ exchanger transmembrane" evidence="10">
    <location>
        <begin position="18"/>
        <end position="386"/>
    </location>
</feature>
<keyword evidence="4" id="KW-1003">Cell membrane</keyword>
<accession>A0A1G5Q222</accession>
<keyword evidence="3" id="KW-0050">Antiport</keyword>
<dbReference type="InterPro" id="IPR006153">
    <property type="entry name" value="Cation/H_exchanger_TM"/>
</dbReference>
<evidence type="ECO:0000256" key="4">
    <source>
        <dbReference type="ARBA" id="ARBA00022475"/>
    </source>
</evidence>
<dbReference type="Pfam" id="PF00999">
    <property type="entry name" value="Na_H_Exchanger"/>
    <property type="match status" value="1"/>
</dbReference>
<feature type="transmembrane region" description="Helical" evidence="9">
    <location>
        <begin position="329"/>
        <end position="350"/>
    </location>
</feature>
<evidence type="ECO:0000256" key="8">
    <source>
        <dbReference type="ARBA" id="ARBA00023136"/>
    </source>
</evidence>
<keyword evidence="2" id="KW-0813">Transport</keyword>
<feature type="transmembrane region" description="Helical" evidence="9">
    <location>
        <begin position="362"/>
        <end position="380"/>
    </location>
</feature>
<dbReference type="InterPro" id="IPR036291">
    <property type="entry name" value="NAD(P)-bd_dom_sf"/>
</dbReference>
<dbReference type="AlphaFoldDB" id="A0A1G5Q222"/>
<dbReference type="InterPro" id="IPR003148">
    <property type="entry name" value="RCK_N"/>
</dbReference>
<dbReference type="GO" id="GO:1902600">
    <property type="term" value="P:proton transmembrane transport"/>
    <property type="evidence" value="ECO:0007669"/>
    <property type="project" value="InterPro"/>
</dbReference>
<protein>
    <submittedName>
        <fullName evidence="12">NhaP-type Na+/H+ or K+/H+ antiporter</fullName>
    </submittedName>
</protein>
<feature type="transmembrane region" description="Helical" evidence="9">
    <location>
        <begin position="151"/>
        <end position="174"/>
    </location>
</feature>
<feature type="transmembrane region" description="Helical" evidence="9">
    <location>
        <begin position="119"/>
        <end position="139"/>
    </location>
</feature>
<keyword evidence="7" id="KW-0406">Ion transport</keyword>
<reference evidence="12 13" key="1">
    <citation type="submission" date="2016-10" db="EMBL/GenBank/DDBJ databases">
        <authorList>
            <person name="de Groot N.N."/>
        </authorList>
    </citation>
    <scope>NUCLEOTIDE SEQUENCE [LARGE SCALE GENOMIC DNA]</scope>
    <source>
        <strain evidence="12 13">HLD2</strain>
    </source>
</reference>
<feature type="transmembrane region" description="Helical" evidence="9">
    <location>
        <begin position="186"/>
        <end position="208"/>
    </location>
</feature>
<dbReference type="Gene3D" id="1.20.1530.20">
    <property type="match status" value="1"/>
</dbReference>
<dbReference type="STRING" id="415747.SAMN03097708_01174"/>
<comment type="subcellular location">
    <subcellularLocation>
        <location evidence="1">Cell membrane</location>
        <topology evidence="1">Multi-pass membrane protein</topology>
    </subcellularLocation>
</comment>
<dbReference type="OrthoDB" id="570124at2"/>
<feature type="domain" description="RCK N-terminal" evidence="11">
    <location>
        <begin position="399"/>
        <end position="492"/>
    </location>
</feature>
<dbReference type="InterPro" id="IPR038770">
    <property type="entry name" value="Na+/solute_symporter_sf"/>
</dbReference>
<dbReference type="GO" id="GO:0006813">
    <property type="term" value="P:potassium ion transport"/>
    <property type="evidence" value="ECO:0007669"/>
    <property type="project" value="InterPro"/>
</dbReference>
<keyword evidence="5 9" id="KW-0812">Transmembrane</keyword>
<evidence type="ECO:0000256" key="3">
    <source>
        <dbReference type="ARBA" id="ARBA00022449"/>
    </source>
</evidence>
<dbReference type="EMBL" id="FMWD01000003">
    <property type="protein sequence ID" value="SCZ55668.1"/>
    <property type="molecule type" value="Genomic_DNA"/>
</dbReference>
<dbReference type="PANTHER" id="PTHR32507:SF0">
    <property type="entry name" value="NA(+)_H(+) ANTIPORTER 2-RELATED"/>
    <property type="match status" value="1"/>
</dbReference>
<evidence type="ECO:0000313" key="12">
    <source>
        <dbReference type="EMBL" id="SCZ55668.1"/>
    </source>
</evidence>
<name>A0A1G5Q222_9GAMM</name>
<evidence type="ECO:0000256" key="2">
    <source>
        <dbReference type="ARBA" id="ARBA00022448"/>
    </source>
</evidence>
<keyword evidence="8 9" id="KW-0472">Membrane</keyword>
<evidence type="ECO:0000256" key="9">
    <source>
        <dbReference type="SAM" id="Phobius"/>
    </source>
</evidence>
<evidence type="ECO:0000256" key="5">
    <source>
        <dbReference type="ARBA" id="ARBA00022692"/>
    </source>
</evidence>
<dbReference type="PANTHER" id="PTHR32507">
    <property type="entry name" value="NA(+)/H(+) ANTIPORTER 1"/>
    <property type="match status" value="1"/>
</dbReference>
<evidence type="ECO:0000256" key="1">
    <source>
        <dbReference type="ARBA" id="ARBA00004651"/>
    </source>
</evidence>
<dbReference type="RefSeq" id="WP_092993866.1">
    <property type="nucleotide sequence ID" value="NZ_FMWD01000003.1"/>
</dbReference>
<feature type="transmembrane region" description="Helical" evidence="9">
    <location>
        <begin position="54"/>
        <end position="77"/>
    </location>
</feature>
<evidence type="ECO:0000259" key="11">
    <source>
        <dbReference type="Pfam" id="PF02254"/>
    </source>
</evidence>
<gene>
    <name evidence="12" type="ORF">SAMN03097708_01174</name>
</gene>
<dbReference type="SUPFAM" id="SSF51735">
    <property type="entry name" value="NAD(P)-binding Rossmann-fold domains"/>
    <property type="match status" value="1"/>
</dbReference>
<dbReference type="Pfam" id="PF02254">
    <property type="entry name" value="TrkA_N"/>
    <property type="match status" value="1"/>
</dbReference>
<sequence length="612" mass="65984">MAEESTVILVGVVVIGVLCQWAAWHLKLPAILLLLLAGILLGPVAGIVDPDALLGDLLFPVVSLSVAIILFEGALRLKLHEVTGGLGSVVRNLVSVGALFNWLIMSAAAHAFIGFDWPLSLLFGAVVTVTGPTVIIPLLRTMRPNANISRVLRWEGIIIDPFGAILAILVFKYIISGRSADPLTTFFLSAGAGLGAGLLGAAVLGFILRRHLFPGYLTNVGTLAFVLAVFTGANLLQEETGLLAVTVMGAFIANMRDVPAEEILDFKESLSVVLISVLFILLAARLDLTPLLDFVYPALALLAVVLFVARPVAVAVSTWRSKLNWRERAVLAWVAPRGIVAAAVSAAFALRLESDGYPGAELLAPLAFMVIIGTVVLQGLTARPVANLLGVSEPEPKGVIIVGAHRVARAIGSSLQENGFPVILADANWEDIGKARMEGLSTYFGNPISAHADRHLDLVGVGRLMAMSHRPDFNALTCLRFKSEFGANRVYALRMPEEGEDKDKREPASRYACPTLFREKVTLPMLSSLLAQGGEIRTTPLTENFSMTEYRKFYRGRAIPLFAIDPAGRLRVFTEARELEPNAGWRVIGLLPEELVQVMREERSEVQNDGTG</sequence>
<dbReference type="GO" id="GO:0005886">
    <property type="term" value="C:plasma membrane"/>
    <property type="evidence" value="ECO:0007669"/>
    <property type="project" value="UniProtKB-SubCell"/>
</dbReference>
<evidence type="ECO:0000313" key="13">
    <source>
        <dbReference type="Proteomes" id="UP000199648"/>
    </source>
</evidence>
<feature type="transmembrane region" description="Helical" evidence="9">
    <location>
        <begin position="215"/>
        <end position="235"/>
    </location>
</feature>
<organism evidence="12 13">
    <name type="scientific">Thiohalomonas denitrificans</name>
    <dbReference type="NCBI Taxonomy" id="415747"/>
    <lineage>
        <taxon>Bacteria</taxon>
        <taxon>Pseudomonadati</taxon>
        <taxon>Pseudomonadota</taxon>
        <taxon>Gammaproteobacteria</taxon>
        <taxon>Thiohalomonadales</taxon>
        <taxon>Thiohalomonadaceae</taxon>
        <taxon>Thiohalomonas</taxon>
    </lineage>
</organism>